<keyword evidence="6 12" id="KW-0067">ATP-binding</keyword>
<dbReference type="RefSeq" id="WP_422918705.1">
    <property type="nucleotide sequence ID" value="NZ_JAMZEJ010000002.1"/>
</dbReference>
<dbReference type="Pfam" id="PF00005">
    <property type="entry name" value="ABC_tran"/>
    <property type="match status" value="1"/>
</dbReference>
<keyword evidence="5" id="KW-0547">Nucleotide-binding</keyword>
<dbReference type="InterPro" id="IPR050334">
    <property type="entry name" value="Molybdenum_import_ModC"/>
</dbReference>
<evidence type="ECO:0000256" key="1">
    <source>
        <dbReference type="ARBA" id="ARBA00022448"/>
    </source>
</evidence>
<evidence type="ECO:0000313" key="13">
    <source>
        <dbReference type="Proteomes" id="UP001524547"/>
    </source>
</evidence>
<dbReference type="InterPro" id="IPR005116">
    <property type="entry name" value="Transp-assoc_OB_typ1"/>
</dbReference>
<keyword evidence="8" id="KW-0472">Membrane</keyword>
<keyword evidence="3 9" id="KW-0500">Molybdenum</keyword>
<dbReference type="Pfam" id="PF03459">
    <property type="entry name" value="TOBE"/>
    <property type="match status" value="1"/>
</dbReference>
<comment type="caution">
    <text evidence="12">The sequence shown here is derived from an EMBL/GenBank/DDBJ whole genome shotgun (WGS) entry which is preliminary data.</text>
</comment>
<dbReference type="InterPro" id="IPR008995">
    <property type="entry name" value="Mo/tungstate-bd_C_term_dom"/>
</dbReference>
<dbReference type="SUPFAM" id="SSF52540">
    <property type="entry name" value="P-loop containing nucleoside triphosphate hydrolases"/>
    <property type="match status" value="1"/>
</dbReference>
<dbReference type="Gene3D" id="2.40.50.100">
    <property type="match status" value="1"/>
</dbReference>
<accession>A0ABT1VUF4</accession>
<organism evidence="12 13">
    <name type="scientific">Rhizosaccharibacter radicis</name>
    <dbReference type="NCBI Taxonomy" id="2782605"/>
    <lineage>
        <taxon>Bacteria</taxon>
        <taxon>Pseudomonadati</taxon>
        <taxon>Pseudomonadota</taxon>
        <taxon>Alphaproteobacteria</taxon>
        <taxon>Acetobacterales</taxon>
        <taxon>Acetobacteraceae</taxon>
        <taxon>Rhizosaccharibacter</taxon>
    </lineage>
</organism>
<dbReference type="PROSITE" id="PS00211">
    <property type="entry name" value="ABC_TRANSPORTER_1"/>
    <property type="match status" value="1"/>
</dbReference>
<dbReference type="NCBIfam" id="TIGR02142">
    <property type="entry name" value="modC_ABC"/>
    <property type="match status" value="1"/>
</dbReference>
<gene>
    <name evidence="12" type="primary">modC</name>
    <name evidence="12" type="ORF">NFI88_03865</name>
</gene>
<dbReference type="PROSITE" id="PS51866">
    <property type="entry name" value="MOP"/>
    <property type="match status" value="1"/>
</dbReference>
<dbReference type="PANTHER" id="PTHR43514:SF4">
    <property type="entry name" value="ABC TRANSPORTER I FAMILY MEMBER 10"/>
    <property type="match status" value="1"/>
</dbReference>
<dbReference type="InterPro" id="IPR011868">
    <property type="entry name" value="ModC_ABC_ATP-bd"/>
</dbReference>
<name>A0ABT1VUF4_9PROT</name>
<evidence type="ECO:0000256" key="5">
    <source>
        <dbReference type="ARBA" id="ARBA00022741"/>
    </source>
</evidence>
<keyword evidence="7" id="KW-1278">Translocase</keyword>
<evidence type="ECO:0000256" key="6">
    <source>
        <dbReference type="ARBA" id="ARBA00022840"/>
    </source>
</evidence>
<dbReference type="PROSITE" id="PS50893">
    <property type="entry name" value="ABC_TRANSPORTER_2"/>
    <property type="match status" value="1"/>
</dbReference>
<dbReference type="InterPro" id="IPR017871">
    <property type="entry name" value="ABC_transporter-like_CS"/>
</dbReference>
<dbReference type="PANTHER" id="PTHR43514">
    <property type="entry name" value="ABC TRANSPORTER I FAMILY MEMBER 10"/>
    <property type="match status" value="1"/>
</dbReference>
<dbReference type="Gene3D" id="3.40.50.300">
    <property type="entry name" value="P-loop containing nucleotide triphosphate hydrolases"/>
    <property type="match status" value="1"/>
</dbReference>
<proteinExistence type="predicted"/>
<evidence type="ECO:0000313" key="12">
    <source>
        <dbReference type="EMBL" id="MCQ8239977.1"/>
    </source>
</evidence>
<dbReference type="InterPro" id="IPR003593">
    <property type="entry name" value="AAA+_ATPase"/>
</dbReference>
<feature type="domain" description="ABC transporter" evidence="10">
    <location>
        <begin position="5"/>
        <end position="232"/>
    </location>
</feature>
<keyword evidence="2" id="KW-1003">Cell membrane</keyword>
<dbReference type="SMART" id="SM00382">
    <property type="entry name" value="AAA"/>
    <property type="match status" value="1"/>
</dbReference>
<dbReference type="InterPro" id="IPR004606">
    <property type="entry name" value="Mop_domain"/>
</dbReference>
<dbReference type="SUPFAM" id="SSF50331">
    <property type="entry name" value="MOP-like"/>
    <property type="match status" value="1"/>
</dbReference>
<sequence>MEIRHRFPDGPSLDLRLRAPLPGVVALWGPSGSGKSSLVSALGGFFRPDAAVIRIGAHRLAGPALWVPPEKRRIGTVFQDARLFPHLSVEGNLRFGARRAPPGERGSEAPSLEEVASLLELEALLGRRVHGLSGGEARRVAIGRAILSRPRLLAMDEPLTGLDDRRRAEILPFLSRLRSRLALPILYVTHALDEVLELADTLALVEDGRIGDTGPVAEVLHRSALAVREDAGALLFATVRRHDPAAGLTFASLGANGSDGVLRVPLRAQPPGTPLRLRIPARDVILVDAPDGHGLPAISAQNLLPVRVSGVRPLPDRNTRLVLLELRGGSGTPAAVMMAHLSADAVERLRIQPGRPMLALVKAVAVDVLGGPARGIADGTHGREARR</sequence>
<keyword evidence="4" id="KW-0997">Cell inner membrane</keyword>
<evidence type="ECO:0000256" key="9">
    <source>
        <dbReference type="PROSITE-ProRule" id="PRU01213"/>
    </source>
</evidence>
<keyword evidence="1" id="KW-0813">Transport</keyword>
<dbReference type="GO" id="GO:0005524">
    <property type="term" value="F:ATP binding"/>
    <property type="evidence" value="ECO:0007669"/>
    <property type="project" value="UniProtKB-KW"/>
</dbReference>
<evidence type="ECO:0000256" key="8">
    <source>
        <dbReference type="ARBA" id="ARBA00023136"/>
    </source>
</evidence>
<keyword evidence="13" id="KW-1185">Reference proteome</keyword>
<evidence type="ECO:0000256" key="7">
    <source>
        <dbReference type="ARBA" id="ARBA00022967"/>
    </source>
</evidence>
<dbReference type="InterPro" id="IPR003439">
    <property type="entry name" value="ABC_transporter-like_ATP-bd"/>
</dbReference>
<dbReference type="EMBL" id="JAMZEJ010000002">
    <property type="protein sequence ID" value="MCQ8239977.1"/>
    <property type="molecule type" value="Genomic_DNA"/>
</dbReference>
<dbReference type="InterPro" id="IPR027417">
    <property type="entry name" value="P-loop_NTPase"/>
</dbReference>
<dbReference type="Proteomes" id="UP001524547">
    <property type="component" value="Unassembled WGS sequence"/>
</dbReference>
<evidence type="ECO:0000259" key="11">
    <source>
        <dbReference type="PROSITE" id="PS51866"/>
    </source>
</evidence>
<protein>
    <submittedName>
        <fullName evidence="12">Molybdenum ABC transporter ATP-binding protein</fullName>
    </submittedName>
</protein>
<feature type="domain" description="Mop" evidence="11">
    <location>
        <begin position="297"/>
        <end position="370"/>
    </location>
</feature>
<evidence type="ECO:0000256" key="2">
    <source>
        <dbReference type="ARBA" id="ARBA00022475"/>
    </source>
</evidence>
<evidence type="ECO:0000256" key="3">
    <source>
        <dbReference type="ARBA" id="ARBA00022505"/>
    </source>
</evidence>
<evidence type="ECO:0000256" key="4">
    <source>
        <dbReference type="ARBA" id="ARBA00022519"/>
    </source>
</evidence>
<reference evidence="12 13" key="1">
    <citation type="submission" date="2022-06" db="EMBL/GenBank/DDBJ databases">
        <title>Rhizosaccharibacter gen. nov. sp. nov. KSS12, endophytic bacteria isolated from sugarcane.</title>
        <authorList>
            <person name="Pitiwittayakul N."/>
        </authorList>
    </citation>
    <scope>NUCLEOTIDE SEQUENCE [LARGE SCALE GENOMIC DNA]</scope>
    <source>
        <strain evidence="12 13">KSS12</strain>
    </source>
</reference>
<evidence type="ECO:0000259" key="10">
    <source>
        <dbReference type="PROSITE" id="PS50893"/>
    </source>
</evidence>